<proteinExistence type="inferred from homology"/>
<protein>
    <submittedName>
        <fullName evidence="3">Dipeptidyl aminopeptidase</fullName>
    </submittedName>
</protein>
<keyword evidence="3" id="KW-0031">Aminopeptidase</keyword>
<dbReference type="InterPro" id="IPR000073">
    <property type="entry name" value="AB_hydrolase_1"/>
</dbReference>
<organism evidence="3 4">
    <name type="scientific">Rhodovulum sulfidophilum</name>
    <name type="common">Rhodobacter sulfidophilus</name>
    <dbReference type="NCBI Taxonomy" id="35806"/>
    <lineage>
        <taxon>Bacteria</taxon>
        <taxon>Pseudomonadati</taxon>
        <taxon>Pseudomonadota</taxon>
        <taxon>Alphaproteobacteria</taxon>
        <taxon>Rhodobacterales</taxon>
        <taxon>Paracoccaceae</taxon>
        <taxon>Rhodovulum</taxon>
    </lineage>
</organism>
<dbReference type="Pfam" id="PF12697">
    <property type="entry name" value="Abhydrolase_6"/>
    <property type="match status" value="1"/>
</dbReference>
<dbReference type="PANTHER" id="PTHR22946:SF12">
    <property type="entry name" value="CONIDIAL PIGMENT BIOSYNTHESIS PROTEIN AYG1 (AFU_ORTHOLOGUE AFUA_2G17550)"/>
    <property type="match status" value="1"/>
</dbReference>
<dbReference type="EMBL" id="QFPW01000016">
    <property type="protein sequence ID" value="PZQ47499.1"/>
    <property type="molecule type" value="Genomic_DNA"/>
</dbReference>
<evidence type="ECO:0000313" key="3">
    <source>
        <dbReference type="EMBL" id="PZQ47499.1"/>
    </source>
</evidence>
<gene>
    <name evidence="3" type="ORF">DI556_16745</name>
</gene>
<accession>A0A2W5N578</accession>
<dbReference type="Gene3D" id="3.40.50.1820">
    <property type="entry name" value="alpha/beta hydrolase"/>
    <property type="match status" value="1"/>
</dbReference>
<keyword evidence="3" id="KW-0378">Hydrolase</keyword>
<feature type="domain" description="AB hydrolase-1" evidence="2">
    <location>
        <begin position="170"/>
        <end position="377"/>
    </location>
</feature>
<keyword evidence="3" id="KW-0645">Protease</keyword>
<evidence type="ECO:0000259" key="2">
    <source>
        <dbReference type="Pfam" id="PF12697"/>
    </source>
</evidence>
<comment type="caution">
    <text evidence="3">The sequence shown here is derived from an EMBL/GenBank/DDBJ whole genome shotgun (WGS) entry which is preliminary data.</text>
</comment>
<reference evidence="3 4" key="1">
    <citation type="submission" date="2017-08" db="EMBL/GenBank/DDBJ databases">
        <title>Infants hospitalized years apart are colonized by the same room-sourced microbial strains.</title>
        <authorList>
            <person name="Brooks B."/>
            <person name="Olm M.R."/>
            <person name="Firek B.A."/>
            <person name="Baker R."/>
            <person name="Thomas B.C."/>
            <person name="Morowitz M.J."/>
            <person name="Banfield J.F."/>
        </authorList>
    </citation>
    <scope>NUCLEOTIDE SEQUENCE [LARGE SCALE GENOMIC DNA]</scope>
    <source>
        <strain evidence="3">S2_005_002_R2_34</strain>
    </source>
</reference>
<dbReference type="Gene3D" id="1.20.1440.110">
    <property type="entry name" value="acylaminoacyl peptidase"/>
    <property type="match status" value="1"/>
</dbReference>
<dbReference type="InterPro" id="IPR029058">
    <property type="entry name" value="AB_hydrolase_fold"/>
</dbReference>
<dbReference type="InterPro" id="IPR050261">
    <property type="entry name" value="FrsA_esterase"/>
</dbReference>
<sequence length="403" mass="43567">MTDPRRFFTDPGFDFETRIALGAVRYGLAEAGEVLATAATITDGDLDGWFDAWTATATRLRAAAEAAEAAGQPVSAREAWLRAAKYSGMANFFVLGTRDPSRVGPAWEWHRACAERGFALFPNARRVAIPYEGVTLDGWWFSGGEGPRPLAIINNGSDGTIVDMLGQGVVAATDRGWHALVFDGPGQGAALYRSGLPFRPDWEAVIAPVVDFALARPDTDAARVALIGISQGGYWVPRAAAFETRLAAAVADPGVTRVWSSWFDGFPPEVLDLFRAGDKAAFDAAMTEGMKEAPARLRFELAKRAEPYRISSVFDLLTELRRYDLTGIADKIRCPTLVLAPENEAFWPGQSQELFDALTCPKALLPFTAAEGADGHCEPMAPALRSARVFDWLEALPRTAPGA</sequence>
<dbReference type="PANTHER" id="PTHR22946">
    <property type="entry name" value="DIENELACTONE HYDROLASE DOMAIN-CONTAINING PROTEIN-RELATED"/>
    <property type="match status" value="1"/>
</dbReference>
<dbReference type="Proteomes" id="UP000249185">
    <property type="component" value="Unassembled WGS sequence"/>
</dbReference>
<name>A0A2W5N578_RHOSU</name>
<evidence type="ECO:0000256" key="1">
    <source>
        <dbReference type="ARBA" id="ARBA00038115"/>
    </source>
</evidence>
<comment type="similarity">
    <text evidence="1">Belongs to the AB hydrolase superfamily. FUS2 hydrolase family.</text>
</comment>
<dbReference type="AlphaFoldDB" id="A0A2W5N578"/>
<dbReference type="GO" id="GO:0004177">
    <property type="term" value="F:aminopeptidase activity"/>
    <property type="evidence" value="ECO:0007669"/>
    <property type="project" value="UniProtKB-KW"/>
</dbReference>
<dbReference type="SUPFAM" id="SSF53474">
    <property type="entry name" value="alpha/beta-Hydrolases"/>
    <property type="match status" value="1"/>
</dbReference>
<evidence type="ECO:0000313" key="4">
    <source>
        <dbReference type="Proteomes" id="UP000249185"/>
    </source>
</evidence>